<dbReference type="GO" id="GO:0035251">
    <property type="term" value="F:UDP-glucosyltransferase activity"/>
    <property type="evidence" value="ECO:0007669"/>
    <property type="project" value="TreeGrafter"/>
</dbReference>
<comment type="similarity">
    <text evidence="1">Belongs to the UDP-glycosyltransferase family.</text>
</comment>
<reference evidence="3 4" key="1">
    <citation type="journal article" date="2015" name="Sci. Rep.">
        <title>Chromosome-level genome map provides insights into diverse defense mechanisms in the medicinal fungus Ganoderma sinense.</title>
        <authorList>
            <person name="Zhu Y."/>
            <person name="Xu J."/>
            <person name="Sun C."/>
            <person name="Zhou S."/>
            <person name="Xu H."/>
            <person name="Nelson D.R."/>
            <person name="Qian J."/>
            <person name="Song J."/>
            <person name="Luo H."/>
            <person name="Xiang L."/>
            <person name="Li Y."/>
            <person name="Xu Z."/>
            <person name="Ji A."/>
            <person name="Wang L."/>
            <person name="Lu S."/>
            <person name="Hayward A."/>
            <person name="Sun W."/>
            <person name="Li X."/>
            <person name="Schwartz D.C."/>
            <person name="Wang Y."/>
            <person name="Chen S."/>
        </authorList>
    </citation>
    <scope>NUCLEOTIDE SEQUENCE [LARGE SCALE GENOMIC DNA]</scope>
    <source>
        <strain evidence="3 4">ZZ0214-1</strain>
    </source>
</reference>
<proteinExistence type="inferred from homology"/>
<dbReference type="Gene3D" id="3.40.50.2000">
    <property type="entry name" value="Glycogen Phosphorylase B"/>
    <property type="match status" value="2"/>
</dbReference>
<evidence type="ECO:0000313" key="4">
    <source>
        <dbReference type="Proteomes" id="UP000230002"/>
    </source>
</evidence>
<organism evidence="3 4">
    <name type="scientific">Ganoderma sinense ZZ0214-1</name>
    <dbReference type="NCBI Taxonomy" id="1077348"/>
    <lineage>
        <taxon>Eukaryota</taxon>
        <taxon>Fungi</taxon>
        <taxon>Dikarya</taxon>
        <taxon>Basidiomycota</taxon>
        <taxon>Agaricomycotina</taxon>
        <taxon>Agaricomycetes</taxon>
        <taxon>Polyporales</taxon>
        <taxon>Polyporaceae</taxon>
        <taxon>Ganoderma</taxon>
    </lineage>
</organism>
<dbReference type="Pfam" id="PF00201">
    <property type="entry name" value="UDPGT"/>
    <property type="match status" value="1"/>
</dbReference>
<dbReference type="AlphaFoldDB" id="A0A2G8SK22"/>
<keyword evidence="4" id="KW-1185">Reference proteome</keyword>
<comment type="caution">
    <text evidence="3">The sequence shown here is derived from an EMBL/GenBank/DDBJ whole genome shotgun (WGS) entry which is preliminary data.</text>
</comment>
<dbReference type="OrthoDB" id="5835829at2759"/>
<accession>A0A2G8SK22</accession>
<name>A0A2G8SK22_9APHY</name>
<dbReference type="STRING" id="1077348.A0A2G8SK22"/>
<evidence type="ECO:0008006" key="5">
    <source>
        <dbReference type="Google" id="ProtNLM"/>
    </source>
</evidence>
<evidence type="ECO:0000313" key="3">
    <source>
        <dbReference type="EMBL" id="PIL34100.1"/>
    </source>
</evidence>
<dbReference type="PANTHER" id="PTHR48047">
    <property type="entry name" value="GLYCOSYLTRANSFERASE"/>
    <property type="match status" value="1"/>
</dbReference>
<dbReference type="Proteomes" id="UP000230002">
    <property type="component" value="Unassembled WGS sequence"/>
</dbReference>
<protein>
    <recommendedName>
        <fullName evidence="5">Glycosyltransferase family 1 protein</fullName>
    </recommendedName>
</protein>
<dbReference type="EMBL" id="AYKW01000006">
    <property type="protein sequence ID" value="PIL34100.1"/>
    <property type="molecule type" value="Genomic_DNA"/>
</dbReference>
<evidence type="ECO:0000256" key="2">
    <source>
        <dbReference type="ARBA" id="ARBA00022679"/>
    </source>
</evidence>
<sequence>MTTPQNKHVVGFAYQAWGHTRPLIALAAHMVKLRPVDVTIVTTNAFYDRVNIELARHFEAGEEEYTQHSHIYRGRCLPERLSLGDGDEAFKKLFKALVSEEEVVCPRPAAIFPPLTKPQAVVLDFFAIKPFNYIQELCNNTIKVYAWESGMATAMFHMFGPESVGGRGNFRVKAEEEAQRSGRSSKEVAFEIAFQPKGEVVRVPAMPPMYDHEYLPQDFPLPEDIGYSVFPRVYETFQAMDGMLLVTPECYEPTAVAVIRSWFGETGREVHVCGPLLPATSKETAQAHGRKHVGGSSEIEEFLDTTLNSSGPKSLLYISLGTVFWPVTKPQNIWAVLDVVMELNIPFTESVWAILDVLMELNIPFILSHASPFAKIPDEVTEKATGWFIAHGGHNGVTDAIFAGVPQIVWPFSGDQPLNAVHIADQLQIGYKLLEVRSGDGLKPIYRTGYMPKGTIEAIKAEVRDVLQKAFGEDSAKRRERLEVLKKAVARQRL</sequence>
<evidence type="ECO:0000256" key="1">
    <source>
        <dbReference type="ARBA" id="ARBA00009995"/>
    </source>
</evidence>
<keyword evidence="2" id="KW-0808">Transferase</keyword>
<dbReference type="SUPFAM" id="SSF53756">
    <property type="entry name" value="UDP-Glycosyltransferase/glycogen phosphorylase"/>
    <property type="match status" value="1"/>
</dbReference>
<dbReference type="InterPro" id="IPR002213">
    <property type="entry name" value="UDP_glucos_trans"/>
</dbReference>
<gene>
    <name evidence="3" type="ORF">GSI_03811</name>
</gene>